<dbReference type="EMBL" id="CP036434">
    <property type="protein sequence ID" value="QDV08309.1"/>
    <property type="molecule type" value="Genomic_DNA"/>
</dbReference>
<keyword evidence="2" id="KW-1185">Reference proteome</keyword>
<accession>A0A518EW44</accession>
<evidence type="ECO:0000313" key="2">
    <source>
        <dbReference type="Proteomes" id="UP000320390"/>
    </source>
</evidence>
<reference evidence="1 2" key="1">
    <citation type="submission" date="2019-02" db="EMBL/GenBank/DDBJ databases">
        <title>Deep-cultivation of Planctomycetes and their phenomic and genomic characterization uncovers novel biology.</title>
        <authorList>
            <person name="Wiegand S."/>
            <person name="Jogler M."/>
            <person name="Boedeker C."/>
            <person name="Pinto D."/>
            <person name="Vollmers J."/>
            <person name="Rivas-Marin E."/>
            <person name="Kohn T."/>
            <person name="Peeters S.H."/>
            <person name="Heuer A."/>
            <person name="Rast P."/>
            <person name="Oberbeckmann S."/>
            <person name="Bunk B."/>
            <person name="Jeske O."/>
            <person name="Meyerdierks A."/>
            <person name="Storesund J.E."/>
            <person name="Kallscheuer N."/>
            <person name="Luecker S."/>
            <person name="Lage O.M."/>
            <person name="Pohl T."/>
            <person name="Merkel B.J."/>
            <person name="Hornburger P."/>
            <person name="Mueller R.-W."/>
            <person name="Bruemmer F."/>
            <person name="Labrenz M."/>
            <person name="Spormann A.M."/>
            <person name="Op den Camp H."/>
            <person name="Overmann J."/>
            <person name="Amann R."/>
            <person name="Jetten M.S.M."/>
            <person name="Mascher T."/>
            <person name="Medema M.H."/>
            <person name="Devos D.P."/>
            <person name="Kaster A.-K."/>
            <person name="Ovreas L."/>
            <person name="Rohde M."/>
            <person name="Galperin M.Y."/>
            <person name="Jogler C."/>
        </authorList>
    </citation>
    <scope>NUCLEOTIDE SEQUENCE [LARGE SCALE GENOMIC DNA]</scope>
    <source>
        <strain evidence="1 2">Poly30</strain>
    </source>
</reference>
<protein>
    <submittedName>
        <fullName evidence="1">Uncharacterized protein</fullName>
    </submittedName>
</protein>
<name>A0A518EW44_9BACT</name>
<dbReference type="Proteomes" id="UP000320390">
    <property type="component" value="Chromosome"/>
</dbReference>
<dbReference type="AlphaFoldDB" id="A0A518EW44"/>
<evidence type="ECO:0000313" key="1">
    <source>
        <dbReference type="EMBL" id="QDV08309.1"/>
    </source>
</evidence>
<organism evidence="1 2">
    <name type="scientific">Saltatorellus ferox</name>
    <dbReference type="NCBI Taxonomy" id="2528018"/>
    <lineage>
        <taxon>Bacteria</taxon>
        <taxon>Pseudomonadati</taxon>
        <taxon>Planctomycetota</taxon>
        <taxon>Planctomycetia</taxon>
        <taxon>Planctomycetia incertae sedis</taxon>
        <taxon>Saltatorellus</taxon>
    </lineage>
</organism>
<gene>
    <name evidence="1" type="ORF">Poly30_38460</name>
</gene>
<sequence length="384" mass="40123">MGMGPLFQTTGIDMHYVSKRLSLLRGLVLAGSVLFLSSSADAWQDVSYDASAGLPPGSAEPPWQLSTGVYPASQGPSQAVVSYSPAGVVLDASARPADAARMSQDFSFSNDPIPSVLRFEVELALTQPGSGGLPVYFHLDHPGTPGDWQLQIGSTDLLLTNRYATSTSHGSMAASAPIGSTSPFRNYRLEIDTATDLATLQVDGVPVLTLQGSTSPGFPRFSQFVQGSVTGASVVVRRMEHNFGGEQMTICPSDSPTSTASVGMYFVGSADLTAGGATFAAVGLPALSTAIPLVSARPTAPVSIGPMQGFCLGRPFFRYLPAGQVPAADASGQLTFTIDPGAVPTIVGPRALRSGDSLYVQMWYRDPAMPLVTGLGNALRIQFR</sequence>
<proteinExistence type="predicted"/>